<dbReference type="SUPFAM" id="SSF48403">
    <property type="entry name" value="Ankyrin repeat"/>
    <property type="match status" value="1"/>
</dbReference>
<reference evidence="1" key="1">
    <citation type="submission" date="2022-10" db="EMBL/GenBank/DDBJ databases">
        <authorList>
            <person name="Chen Y."/>
            <person name="Dougan E. K."/>
            <person name="Chan C."/>
            <person name="Rhodes N."/>
            <person name="Thang M."/>
        </authorList>
    </citation>
    <scope>NUCLEOTIDE SEQUENCE</scope>
</reference>
<evidence type="ECO:0000313" key="2">
    <source>
        <dbReference type="EMBL" id="CAL4791993.1"/>
    </source>
</evidence>
<keyword evidence="3" id="KW-1185">Reference proteome</keyword>
<organism evidence="1">
    <name type="scientific">Cladocopium goreaui</name>
    <dbReference type="NCBI Taxonomy" id="2562237"/>
    <lineage>
        <taxon>Eukaryota</taxon>
        <taxon>Sar</taxon>
        <taxon>Alveolata</taxon>
        <taxon>Dinophyceae</taxon>
        <taxon>Suessiales</taxon>
        <taxon>Symbiodiniaceae</taxon>
        <taxon>Cladocopium</taxon>
    </lineage>
</organism>
<feature type="non-terminal residue" evidence="1">
    <location>
        <position position="1"/>
    </location>
</feature>
<dbReference type="Gene3D" id="1.25.40.20">
    <property type="entry name" value="Ankyrin repeat-containing domain"/>
    <property type="match status" value="1"/>
</dbReference>
<dbReference type="Pfam" id="PF00023">
    <property type="entry name" value="Ank"/>
    <property type="match status" value="1"/>
</dbReference>
<dbReference type="EMBL" id="CAMXCT020003471">
    <property type="protein sequence ID" value="CAL1158056.1"/>
    <property type="molecule type" value="Genomic_DNA"/>
</dbReference>
<protein>
    <submittedName>
        <fullName evidence="1">Uncharacterized protein</fullName>
    </submittedName>
</protein>
<evidence type="ECO:0000313" key="1">
    <source>
        <dbReference type="EMBL" id="CAI4004681.1"/>
    </source>
</evidence>
<dbReference type="AlphaFoldDB" id="A0A9P1D9W9"/>
<accession>A0A9P1D9W9</accession>
<gene>
    <name evidence="1" type="ORF">C1SCF055_LOCUS30455</name>
</gene>
<dbReference type="EMBL" id="CAMXCT030003471">
    <property type="protein sequence ID" value="CAL4791993.1"/>
    <property type="molecule type" value="Genomic_DNA"/>
</dbReference>
<dbReference type="EMBL" id="CAMXCT010003471">
    <property type="protein sequence ID" value="CAI4004681.1"/>
    <property type="molecule type" value="Genomic_DNA"/>
</dbReference>
<evidence type="ECO:0000313" key="3">
    <source>
        <dbReference type="Proteomes" id="UP001152797"/>
    </source>
</evidence>
<sequence>RSTLRERRQKALDQLHAALQEGNTLRAAILIDTWGQGDSDEAKMDPLQRPELHILLEEAARHAPQLLPVLAEQLEQRGVALDWSLGNDCRSNFGRYALDAALEVLVKEMRNEAAALSLLSLGQGSGKGDTYQLDSDPLMRAAAAQGMTRLVEKLVKDCGADVNSKDPRFGSSALDRALDAGKEQTSLKLLQLGADPTVGKGVDYVLARAGPKVRAQLPLSSMRSAAGASSEVDFSGLRSKLQKTSERMVLQQLENQRFSKVQLAQLLQEAARIGYKPRLLRQLYDTLAEELPLNWDEADVTSDAAFARRPLDVALETAVEEPSISTGSAR</sequence>
<dbReference type="InterPro" id="IPR036770">
    <property type="entry name" value="Ankyrin_rpt-contain_sf"/>
</dbReference>
<name>A0A9P1D9W9_9DINO</name>
<dbReference type="OrthoDB" id="435561at2759"/>
<comment type="caution">
    <text evidence="1">The sequence shown here is derived from an EMBL/GenBank/DDBJ whole genome shotgun (WGS) entry which is preliminary data.</text>
</comment>
<proteinExistence type="predicted"/>
<reference evidence="2 3" key="2">
    <citation type="submission" date="2024-05" db="EMBL/GenBank/DDBJ databases">
        <authorList>
            <person name="Chen Y."/>
            <person name="Shah S."/>
            <person name="Dougan E. K."/>
            <person name="Thang M."/>
            <person name="Chan C."/>
        </authorList>
    </citation>
    <scope>NUCLEOTIDE SEQUENCE [LARGE SCALE GENOMIC DNA]</scope>
</reference>
<dbReference type="InterPro" id="IPR002110">
    <property type="entry name" value="Ankyrin_rpt"/>
</dbReference>
<dbReference type="Proteomes" id="UP001152797">
    <property type="component" value="Unassembled WGS sequence"/>
</dbReference>